<reference evidence="2" key="1">
    <citation type="submission" date="2020-11" db="EMBL/GenBank/DDBJ databases">
        <authorList>
            <person name="Koelle M."/>
            <person name="Horta M.A.C."/>
            <person name="Nowrousian M."/>
            <person name="Ohm R.A."/>
            <person name="Benz P."/>
            <person name="Pilgard A."/>
        </authorList>
    </citation>
    <scope>NUCLEOTIDE SEQUENCE</scope>
    <source>
        <strain evidence="2">FPRL280</strain>
    </source>
</reference>
<feature type="compositionally biased region" description="Polar residues" evidence="1">
    <location>
        <begin position="925"/>
        <end position="959"/>
    </location>
</feature>
<feature type="compositionally biased region" description="Polar residues" evidence="1">
    <location>
        <begin position="771"/>
        <end position="782"/>
    </location>
</feature>
<accession>A0A8H7U3C3</accession>
<feature type="compositionally biased region" description="Polar residues" evidence="1">
    <location>
        <begin position="143"/>
        <end position="159"/>
    </location>
</feature>
<feature type="region of interest" description="Disordered" evidence="1">
    <location>
        <begin position="1"/>
        <end position="558"/>
    </location>
</feature>
<evidence type="ECO:0000313" key="2">
    <source>
        <dbReference type="EMBL" id="KAF9815955.1"/>
    </source>
</evidence>
<protein>
    <submittedName>
        <fullName evidence="2">Uncharacterized protein</fullName>
    </submittedName>
</protein>
<feature type="compositionally biased region" description="Low complexity" evidence="1">
    <location>
        <begin position="422"/>
        <end position="442"/>
    </location>
</feature>
<feature type="compositionally biased region" description="Low complexity" evidence="1">
    <location>
        <begin position="847"/>
        <end position="859"/>
    </location>
</feature>
<sequence length="1061" mass="115041">MSNGNYGRRYSRSRSRPAFTDDEDDGSDRENDEDNTARLSGGRRASSATPNDNASALQRVKNLAQRNRMVLDKLSSMSRLSSPVPSSQSRSPMTPPSAGSSSSSSRPPSAVPRPQSASNPLPANGRYPEPSHSGSETERESQRFSTYSYPSSEDLSATPPTHPNFGAPPPLRERRISAPASPAKGTRPLRDRDRGPSPGPSRTPKKRRSVAADEIYRTFKQEDDQDVTTAALAAVASSRRSPTGSSGKRNRQPLPREFRERDRRSLDGKSNGESSTPYPHSDRNSPTSPRASRTNLSTVQTSPRRPGSVRYSTVRELTRKHQTRWLSEDLSTPGDGEDEAHETPSHSNGPIGRRQGHRGGSSDAMLLSSGGRSLVSEGLRAAGLTRRHDLSDDPFSGGDNVPISPRRTKSTGNSSVAHGDWEPSPGVSRGVGSSSRVTEGVGPPNGSHYEPRTPAPSSQRRSHRNGYSAGLSRPGTSMAALHHENGDLPPPRPTPSLRPQKSSYSLVEREKVTSPRTQDGYAQHSSDRAYSSPFAAYRPSPIAQLPPGTSPGPSRDSNAEHRRLMLEALGMFESHLQRLPSMGYTTTNTIPELFQNAQHVVHALDKLNGMLKSGTNRALEAQIEAEVADTGESGDMAELWREVGSEHRESLRASDDIVRYMTGFLLGVGKVIRETSALHGQQQHLRTMSLDDEAARRTPSDITPASSTGGPNGRKSRETRRSWDPRELRESASRLSSRERSHVRPGSSLLMKGSATSSSEGRSVAEAVGEQTPQTVRNVSHLGASSSIRRLYITRDQRATPEALAPIKTSFNAQDSPGNYEPSPTPTSRTSHSAISERTRALPVAVPPSLSTLPSESLLNRSDTSASERSSRRKVSNNSNVTVRAEPSAFTSVIKPPNATTALTTHTVSMLGSPAEIDQYPQPSPQAITRSESSNSARSNGVTFSRPSTVSMSTLSGVQQRDERTGRLRALSKSNPPPPDDEPPVRLALAPAMLNSPMSGSETERPESWRRTTATRPRASIDSQREMGSIEEVRGSGRTATISGSLGRKERRRTITEIFQR</sequence>
<feature type="compositionally biased region" description="Low complexity" evidence="1">
    <location>
        <begin position="227"/>
        <end position="240"/>
    </location>
</feature>
<feature type="compositionally biased region" description="Polar residues" evidence="1">
    <location>
        <begin position="46"/>
        <end position="56"/>
    </location>
</feature>
<feature type="compositionally biased region" description="Low complexity" evidence="1">
    <location>
        <begin position="74"/>
        <end position="118"/>
    </location>
</feature>
<gene>
    <name evidence="2" type="ORF">IEO21_04282</name>
</gene>
<feature type="region of interest" description="Disordered" evidence="1">
    <location>
        <begin position="803"/>
        <end position="883"/>
    </location>
</feature>
<evidence type="ECO:0000313" key="3">
    <source>
        <dbReference type="Proteomes" id="UP000639403"/>
    </source>
</evidence>
<feature type="compositionally biased region" description="Pro residues" evidence="1">
    <location>
        <begin position="160"/>
        <end position="170"/>
    </location>
</feature>
<organism evidence="2 3">
    <name type="scientific">Rhodonia placenta</name>
    <dbReference type="NCBI Taxonomy" id="104341"/>
    <lineage>
        <taxon>Eukaryota</taxon>
        <taxon>Fungi</taxon>
        <taxon>Dikarya</taxon>
        <taxon>Basidiomycota</taxon>
        <taxon>Agaricomycotina</taxon>
        <taxon>Agaricomycetes</taxon>
        <taxon>Polyporales</taxon>
        <taxon>Adustoporiaceae</taxon>
        <taxon>Rhodonia</taxon>
    </lineage>
</organism>
<feature type="region of interest" description="Disordered" evidence="1">
    <location>
        <begin position="915"/>
        <end position="1061"/>
    </location>
</feature>
<name>A0A8H7U3C3_9APHY</name>
<feature type="compositionally biased region" description="Polar residues" evidence="1">
    <location>
        <begin position="271"/>
        <end position="303"/>
    </location>
</feature>
<feature type="compositionally biased region" description="Basic and acidic residues" evidence="1">
    <location>
        <begin position="254"/>
        <end position="267"/>
    </location>
</feature>
<dbReference type="EMBL" id="JADOXO010000062">
    <property type="protein sequence ID" value="KAF9815955.1"/>
    <property type="molecule type" value="Genomic_DNA"/>
</dbReference>
<dbReference type="AlphaFoldDB" id="A0A8H7U3C3"/>
<feature type="compositionally biased region" description="Acidic residues" evidence="1">
    <location>
        <begin position="20"/>
        <end position="34"/>
    </location>
</feature>
<feature type="compositionally biased region" description="Polar residues" evidence="1">
    <location>
        <begin position="700"/>
        <end position="709"/>
    </location>
</feature>
<dbReference type="Proteomes" id="UP000639403">
    <property type="component" value="Unassembled WGS sequence"/>
</dbReference>
<proteinExistence type="predicted"/>
<evidence type="ECO:0000256" key="1">
    <source>
        <dbReference type="SAM" id="MobiDB-lite"/>
    </source>
</evidence>
<feature type="compositionally biased region" description="Basic and acidic residues" evidence="1">
    <location>
        <begin position="210"/>
        <end position="222"/>
    </location>
</feature>
<reference evidence="2" key="2">
    <citation type="journal article" name="Front. Microbiol.">
        <title>Degradative Capacity of Two Strains of Rhodonia placenta: From Phenotype to Genotype.</title>
        <authorList>
            <person name="Kolle M."/>
            <person name="Horta M.A.C."/>
            <person name="Nowrousian M."/>
            <person name="Ohm R.A."/>
            <person name="Benz J.P."/>
            <person name="Pilgard A."/>
        </authorList>
    </citation>
    <scope>NUCLEOTIDE SEQUENCE</scope>
    <source>
        <strain evidence="2">FPRL280</strain>
    </source>
</reference>
<feature type="compositionally biased region" description="Basic and acidic residues" evidence="1">
    <location>
        <begin position="715"/>
        <end position="742"/>
    </location>
</feature>
<comment type="caution">
    <text evidence="2">The sequence shown here is derived from an EMBL/GenBank/DDBJ whole genome shotgun (WGS) entry which is preliminary data.</text>
</comment>
<feature type="region of interest" description="Disordered" evidence="1">
    <location>
        <begin position="678"/>
        <end position="782"/>
    </location>
</feature>